<gene>
    <name evidence="1" type="ORF">CK203_100732</name>
    <name evidence="2" type="ORF">CK203_104156</name>
</gene>
<comment type="caution">
    <text evidence="1">The sequence shown here is derived from an EMBL/GenBank/DDBJ whole genome shotgun (WGS) entry which is preliminary data.</text>
</comment>
<dbReference type="EMBL" id="QGNW01000890">
    <property type="protein sequence ID" value="RVW59477.1"/>
    <property type="molecule type" value="Genomic_DNA"/>
</dbReference>
<dbReference type="EMBL" id="QGNW01001661">
    <property type="protein sequence ID" value="RVW33985.1"/>
    <property type="molecule type" value="Genomic_DNA"/>
</dbReference>
<organism evidence="1 3">
    <name type="scientific">Vitis vinifera</name>
    <name type="common">Grape</name>
    <dbReference type="NCBI Taxonomy" id="29760"/>
    <lineage>
        <taxon>Eukaryota</taxon>
        <taxon>Viridiplantae</taxon>
        <taxon>Streptophyta</taxon>
        <taxon>Embryophyta</taxon>
        <taxon>Tracheophyta</taxon>
        <taxon>Spermatophyta</taxon>
        <taxon>Magnoliopsida</taxon>
        <taxon>eudicotyledons</taxon>
        <taxon>Gunneridae</taxon>
        <taxon>Pentapetalae</taxon>
        <taxon>rosids</taxon>
        <taxon>Vitales</taxon>
        <taxon>Vitaceae</taxon>
        <taxon>Viteae</taxon>
        <taxon>Vitis</taxon>
    </lineage>
</organism>
<proteinExistence type="predicted"/>
<evidence type="ECO:0000313" key="3">
    <source>
        <dbReference type="Proteomes" id="UP000288805"/>
    </source>
</evidence>
<evidence type="ECO:0000313" key="2">
    <source>
        <dbReference type="EMBL" id="RVW59477.1"/>
    </source>
</evidence>
<protein>
    <submittedName>
        <fullName evidence="1">Uncharacterized protein</fullName>
    </submittedName>
</protein>
<sequence length="106" mass="12215">MKTFQVKFEGESGGTWCSLSDHGKGFVFSLGFEKEKVGWLIEHLAKVVELKSYMGFNIKYKGKSRAHLMEVCFNNYGRFIRLSKFALKRKLTFLVIPKGEKGKGWE</sequence>
<dbReference type="AlphaFoldDB" id="A0A438DET5"/>
<evidence type="ECO:0000313" key="1">
    <source>
        <dbReference type="EMBL" id="RVW33985.1"/>
    </source>
</evidence>
<dbReference type="Proteomes" id="UP000288805">
    <property type="component" value="Unassembled WGS sequence"/>
</dbReference>
<name>A0A438DET5_VITVI</name>
<accession>A0A438DET5</accession>
<reference evidence="1 3" key="1">
    <citation type="journal article" date="2018" name="PLoS Genet.">
        <title>Population sequencing reveals clonal diversity and ancestral inbreeding in the grapevine cultivar Chardonnay.</title>
        <authorList>
            <person name="Roach M.J."/>
            <person name="Johnson D.L."/>
            <person name="Bohlmann J."/>
            <person name="van Vuuren H.J."/>
            <person name="Jones S.J."/>
            <person name="Pretorius I.S."/>
            <person name="Schmidt S.A."/>
            <person name="Borneman A.R."/>
        </authorList>
    </citation>
    <scope>NUCLEOTIDE SEQUENCE [LARGE SCALE GENOMIC DNA]</scope>
    <source>
        <strain evidence="3">cv. Chardonnay</strain>
        <strain evidence="1">I10V1</strain>
        <tissue evidence="1">Leaf</tissue>
    </source>
</reference>